<dbReference type="InterPro" id="IPR000594">
    <property type="entry name" value="ThiF_NAD_FAD-bd"/>
</dbReference>
<evidence type="ECO:0000256" key="4">
    <source>
        <dbReference type="ARBA" id="ARBA00023136"/>
    </source>
</evidence>
<dbReference type="Gene3D" id="3.40.140.100">
    <property type="entry name" value="Ubiquitin-like modifier-activating enzyme ATG7 C-terminal domain"/>
    <property type="match status" value="1"/>
</dbReference>
<dbReference type="GO" id="GO:0016020">
    <property type="term" value="C:membrane"/>
    <property type="evidence" value="ECO:0007669"/>
    <property type="project" value="UniProtKB-SubCell"/>
</dbReference>
<keyword evidence="3" id="KW-1133">Transmembrane helix</keyword>
<name>A0A7R8ZQB2_9CRUS</name>
<keyword evidence="2" id="KW-0812">Transmembrane</keyword>
<evidence type="ECO:0000256" key="2">
    <source>
        <dbReference type="ARBA" id="ARBA00022692"/>
    </source>
</evidence>
<dbReference type="Pfam" id="PF00083">
    <property type="entry name" value="Sugar_tr"/>
    <property type="match status" value="1"/>
</dbReference>
<sequence>MSSTPSDVKFLKFAQIQAIFEPSFWYKFRDYKLNVLQLKQAPISIEGKAHLLNTAKLPPTLRLDGDSIETIESLYAKVEASDRHNIPLTLEKTASCFELTYTGILENHNTLSSFKARDKKEFLASGAVGDFIFKAVKTGMAINNPSVLLRFGVQMYADLKKNHFYYWICFPSVVDCTAPLVSPIQTIAEALPKNQCEIISNSLLSAAFVPPAFVLSLTNVAPRPFLLTLKEFFTAPSRDQIVCFLDSSGQKDAPAWPLRNFIYLLRYHSKVPRTVRIVCVRQAVKEGVRTFMDSLTFLLELHPIAPSESPMQFIGWSLNERGKAGPRLANLNKQMDPVKLAEAALDLNLQLMRWRLVPEIDLLGIKKAKCLLLGAGTLGCNVARALLGWGVRHISFVDNGVVSMSNPARQSLYVLQDCLPMGEKKAIAAGAAMKKIFPGSTGSYISLSIPMPGHPFSETERARVKDNIESLETLIDSHDVVFLLLDSREARWLPSLLGAYYNKIVINAALGFDSFLVMRHGRRTLREAESPVKEKLHAGSAHGIRLLQGSQLGCYFCNDVVAPGDSVSDRTLDQQCTVSRPGLSFIASALAAELAVSVLLHPLSIKCTAWNYDDSQFPESTIQEWDLVCDRAYLADFINGTFMSGLLVGVFVFGHVSDMIGRKKSMMLGIVTNIIFGIGSAFSPSVEVLMALRFVVGATCIGLFTCAFVIIMEFTGGKWRTIMGVLFQFPFSVGYMSLSLLAWLVPGWSKLLLTMHLPMVAYAIASCYFIPESPRWLLNKHRIEEAEVILQRIGDFNKIQVQGQKMIPNSSPHPFFSVLDLFRFPAIRLMTVNMWYNWFTNSFVYYGLSLSGGSLVSDVYLNIILGGLVEIPAYVLTIFLLLRKGRRLSLSAFEIVGGACLLIIAVVPRDKFAFDWPIVVLAMIGKFCITASFAIIYIYSSELFPTVVRSIGVGSSSTCARVGGVIASFMQLLGRSTHEAVPVLLFGATALVAGFLTLRFPETNNRKLPETLEEAESFLKGENVGLPQQTSPFYSNMVTENVRTED</sequence>
<dbReference type="Gene3D" id="3.40.50.720">
    <property type="entry name" value="NAD(P)-binding Rossmann-like Domain"/>
    <property type="match status" value="1"/>
</dbReference>
<evidence type="ECO:0000256" key="1">
    <source>
        <dbReference type="ARBA" id="ARBA00004141"/>
    </source>
</evidence>
<dbReference type="InterPro" id="IPR035985">
    <property type="entry name" value="Ubiquitin-activating_enz"/>
</dbReference>
<evidence type="ECO:0000313" key="5">
    <source>
        <dbReference type="EMBL" id="CAD7227663.1"/>
    </source>
</evidence>
<dbReference type="PROSITE" id="PS50850">
    <property type="entry name" value="MFS"/>
    <property type="match status" value="1"/>
</dbReference>
<dbReference type="Pfam" id="PF16420">
    <property type="entry name" value="ATG7_N"/>
    <property type="match status" value="1"/>
</dbReference>
<dbReference type="InterPro" id="IPR032197">
    <property type="entry name" value="Atg7_N"/>
</dbReference>
<dbReference type="AlphaFoldDB" id="A0A7R8ZQB2"/>
<reference evidence="5" key="1">
    <citation type="submission" date="2020-11" db="EMBL/GenBank/DDBJ databases">
        <authorList>
            <person name="Tran Van P."/>
        </authorList>
    </citation>
    <scope>NUCLEOTIDE SEQUENCE</scope>
</reference>
<gene>
    <name evidence="5" type="ORF">CTOB1V02_LOCUS5563</name>
</gene>
<dbReference type="InterPro" id="IPR042523">
    <property type="entry name" value="Atg7_N_2"/>
</dbReference>
<dbReference type="Gene3D" id="1.20.1250.20">
    <property type="entry name" value="MFS general substrate transporter like domains"/>
    <property type="match status" value="1"/>
</dbReference>
<dbReference type="Gene3D" id="3.40.140.70">
    <property type="entry name" value="Ubiquitin-like modifier-activating enzyme ATG7 N-terminal domain"/>
    <property type="match status" value="1"/>
</dbReference>
<proteinExistence type="predicted"/>
<dbReference type="SUPFAM" id="SSF69572">
    <property type="entry name" value="Activating enzymes of the ubiquitin-like proteins"/>
    <property type="match status" value="1"/>
</dbReference>
<dbReference type="GO" id="GO:0022857">
    <property type="term" value="F:transmembrane transporter activity"/>
    <property type="evidence" value="ECO:0007669"/>
    <property type="project" value="InterPro"/>
</dbReference>
<comment type="subcellular location">
    <subcellularLocation>
        <location evidence="1">Membrane</location>
        <topology evidence="1">Multi-pass membrane protein</topology>
    </subcellularLocation>
</comment>
<dbReference type="InterPro" id="IPR042522">
    <property type="entry name" value="Atg7_N_1"/>
</dbReference>
<dbReference type="CDD" id="cd17317">
    <property type="entry name" value="MFS_SLC22"/>
    <property type="match status" value="1"/>
</dbReference>
<dbReference type="Pfam" id="PF00899">
    <property type="entry name" value="ThiF"/>
    <property type="match status" value="1"/>
</dbReference>
<protein>
    <submittedName>
        <fullName evidence="5">Uncharacterized protein</fullName>
    </submittedName>
</protein>
<dbReference type="InterPro" id="IPR020846">
    <property type="entry name" value="MFS_dom"/>
</dbReference>
<accession>A0A7R8ZQB2</accession>
<dbReference type="OrthoDB" id="338614at2759"/>
<dbReference type="PANTHER" id="PTHR24064">
    <property type="entry name" value="SOLUTE CARRIER FAMILY 22 MEMBER"/>
    <property type="match status" value="1"/>
</dbReference>
<dbReference type="SUPFAM" id="SSF103473">
    <property type="entry name" value="MFS general substrate transporter"/>
    <property type="match status" value="1"/>
</dbReference>
<evidence type="ECO:0000256" key="3">
    <source>
        <dbReference type="ARBA" id="ARBA00022989"/>
    </source>
</evidence>
<dbReference type="GO" id="GO:0008641">
    <property type="term" value="F:ubiquitin-like modifier activating enzyme activity"/>
    <property type="evidence" value="ECO:0007669"/>
    <property type="project" value="InterPro"/>
</dbReference>
<dbReference type="InterPro" id="IPR005828">
    <property type="entry name" value="MFS_sugar_transport-like"/>
</dbReference>
<keyword evidence="4" id="KW-0472">Membrane</keyword>
<dbReference type="Gene3D" id="1.10.286.90">
    <property type="entry name" value="MFS transporter, transmembrane helix TM10b"/>
    <property type="match status" value="1"/>
</dbReference>
<organism evidence="5">
    <name type="scientific">Cyprideis torosa</name>
    <dbReference type="NCBI Taxonomy" id="163714"/>
    <lineage>
        <taxon>Eukaryota</taxon>
        <taxon>Metazoa</taxon>
        <taxon>Ecdysozoa</taxon>
        <taxon>Arthropoda</taxon>
        <taxon>Crustacea</taxon>
        <taxon>Oligostraca</taxon>
        <taxon>Ostracoda</taxon>
        <taxon>Podocopa</taxon>
        <taxon>Podocopida</taxon>
        <taxon>Cytherocopina</taxon>
        <taxon>Cytheroidea</taxon>
        <taxon>Cytherideidae</taxon>
        <taxon>Cyprideis</taxon>
    </lineage>
</organism>
<dbReference type="EMBL" id="OB661213">
    <property type="protein sequence ID" value="CAD7227663.1"/>
    <property type="molecule type" value="Genomic_DNA"/>
</dbReference>
<dbReference type="InterPro" id="IPR036259">
    <property type="entry name" value="MFS_trans_sf"/>
</dbReference>